<evidence type="ECO:0000256" key="13">
    <source>
        <dbReference type="ARBA" id="ARBA00022895"/>
    </source>
</evidence>
<keyword evidence="7 17" id="KW-0808">Transferase</keyword>
<dbReference type="Gene3D" id="3.90.1150.220">
    <property type="match status" value="1"/>
</dbReference>
<comment type="catalytic activity">
    <reaction evidence="1 17">
        <text>S-ubiquitinyl-[E2 ubiquitin-conjugating enzyme]-L-cysteine + [acceptor protein]-L-lysine = [E2 ubiquitin-conjugating enzyme]-L-cysteine + N(6)-ubiquitinyl-[acceptor protein]-L-lysine.</text>
        <dbReference type="EC" id="2.3.2.27"/>
    </reaction>
</comment>
<evidence type="ECO:0000256" key="9">
    <source>
        <dbReference type="ARBA" id="ARBA00022763"/>
    </source>
</evidence>
<keyword evidence="10 17" id="KW-0863">Zinc-finger</keyword>
<accession>A0A310SIC8</accession>
<protein>
    <recommendedName>
        <fullName evidence="6 17">Non-structural maintenance of chromosomes element 1 homolog</fullName>
        <ecNumber evidence="5 17">2.3.2.27</ecNumber>
    </recommendedName>
</protein>
<evidence type="ECO:0000256" key="14">
    <source>
        <dbReference type="ARBA" id="ARBA00023172"/>
    </source>
</evidence>
<dbReference type="GO" id="GO:0000781">
    <property type="term" value="C:chromosome, telomeric region"/>
    <property type="evidence" value="ECO:0007669"/>
    <property type="project" value="UniProtKB-SubCell"/>
</dbReference>
<evidence type="ECO:0000256" key="1">
    <source>
        <dbReference type="ARBA" id="ARBA00000900"/>
    </source>
</evidence>
<evidence type="ECO:0000256" key="12">
    <source>
        <dbReference type="ARBA" id="ARBA00022833"/>
    </source>
</evidence>
<evidence type="ECO:0000256" key="2">
    <source>
        <dbReference type="ARBA" id="ARBA00004123"/>
    </source>
</evidence>
<keyword evidence="15 17" id="KW-0234">DNA repair</keyword>
<dbReference type="PANTHER" id="PTHR20973">
    <property type="entry name" value="NON-SMC ELEMENT 1-RELATED"/>
    <property type="match status" value="1"/>
</dbReference>
<keyword evidence="13" id="KW-0779">Telomere</keyword>
<keyword evidence="12 17" id="KW-0862">Zinc</keyword>
<evidence type="ECO:0000256" key="4">
    <source>
        <dbReference type="ARBA" id="ARBA00010258"/>
    </source>
</evidence>
<evidence type="ECO:0000256" key="11">
    <source>
        <dbReference type="ARBA" id="ARBA00022786"/>
    </source>
</evidence>
<dbReference type="EMBL" id="KQ760801">
    <property type="protein sequence ID" value="OAD58974.1"/>
    <property type="molecule type" value="Genomic_DNA"/>
</dbReference>
<dbReference type="GO" id="GO:0030915">
    <property type="term" value="C:Smc5-Smc6 complex"/>
    <property type="evidence" value="ECO:0007669"/>
    <property type="project" value="UniProtKB-UniRule"/>
</dbReference>
<keyword evidence="11 17" id="KW-0833">Ubl conjugation pathway</keyword>
<dbReference type="OrthoDB" id="185455at2759"/>
<dbReference type="Proteomes" id="UP000250275">
    <property type="component" value="Unassembled WGS sequence"/>
</dbReference>
<evidence type="ECO:0000256" key="17">
    <source>
        <dbReference type="RuleBase" id="RU368018"/>
    </source>
</evidence>
<organism evidence="18 19">
    <name type="scientific">Eufriesea mexicana</name>
    <dbReference type="NCBI Taxonomy" id="516756"/>
    <lineage>
        <taxon>Eukaryota</taxon>
        <taxon>Metazoa</taxon>
        <taxon>Ecdysozoa</taxon>
        <taxon>Arthropoda</taxon>
        <taxon>Hexapoda</taxon>
        <taxon>Insecta</taxon>
        <taxon>Pterygota</taxon>
        <taxon>Neoptera</taxon>
        <taxon>Endopterygota</taxon>
        <taxon>Hymenoptera</taxon>
        <taxon>Apocrita</taxon>
        <taxon>Aculeata</taxon>
        <taxon>Apoidea</taxon>
        <taxon>Anthophila</taxon>
        <taxon>Apidae</taxon>
        <taxon>Eufriesea</taxon>
    </lineage>
</organism>
<name>A0A310SIC8_9HYME</name>
<keyword evidence="19" id="KW-1185">Reference proteome</keyword>
<keyword evidence="14 17" id="KW-0233">DNA recombination</keyword>
<dbReference type="EC" id="2.3.2.27" evidence="5 17"/>
<keyword evidence="9 17" id="KW-0227">DNA damage</keyword>
<evidence type="ECO:0000256" key="7">
    <source>
        <dbReference type="ARBA" id="ARBA00022679"/>
    </source>
</evidence>
<dbReference type="GO" id="GO:0000724">
    <property type="term" value="P:double-strand break repair via homologous recombination"/>
    <property type="evidence" value="ECO:0007669"/>
    <property type="project" value="TreeGrafter"/>
</dbReference>
<dbReference type="AlphaFoldDB" id="A0A310SIC8"/>
<dbReference type="InterPro" id="IPR011513">
    <property type="entry name" value="Nse1"/>
</dbReference>
<dbReference type="GO" id="GO:0005634">
    <property type="term" value="C:nucleus"/>
    <property type="evidence" value="ECO:0007669"/>
    <property type="project" value="UniProtKB-SubCell"/>
</dbReference>
<comment type="subcellular location">
    <subcellularLocation>
        <location evidence="3">Chromosome</location>
        <location evidence="3">Telomere</location>
    </subcellularLocation>
    <subcellularLocation>
        <location evidence="2 17">Nucleus</location>
    </subcellularLocation>
</comment>
<dbReference type="Pfam" id="PF07574">
    <property type="entry name" value="SMC_Nse1"/>
    <property type="match status" value="2"/>
</dbReference>
<evidence type="ECO:0000256" key="15">
    <source>
        <dbReference type="ARBA" id="ARBA00023204"/>
    </source>
</evidence>
<dbReference type="GO" id="GO:0061630">
    <property type="term" value="F:ubiquitin protein ligase activity"/>
    <property type="evidence" value="ECO:0007669"/>
    <property type="project" value="UniProtKB-EC"/>
</dbReference>
<dbReference type="Gene3D" id="1.10.10.10">
    <property type="entry name" value="Winged helix-like DNA-binding domain superfamily/Winged helix DNA-binding domain"/>
    <property type="match status" value="1"/>
</dbReference>
<proteinExistence type="inferred from homology"/>
<sequence length="197" mass="22644">MVYSTQHKILLQALMNEDNDKVSTIINQINEQLQPLNMLIKKAQCEITGQLYWILISTVLDEITRFQTEFSKGQLALLRAIFSEIITSDNGYIQSTTCLNLCSLPDVKLSKAEAEEFLDDIVKRKWLSYKDGYYYMGVRSITELMPYFRATYGSNLNVCYLCKQVIFHKSGFAGEDMNEVEISNKRISCSKNQKEAC</sequence>
<evidence type="ECO:0000313" key="18">
    <source>
        <dbReference type="EMBL" id="OAD58974.1"/>
    </source>
</evidence>
<evidence type="ECO:0000313" key="19">
    <source>
        <dbReference type="Proteomes" id="UP000250275"/>
    </source>
</evidence>
<comment type="similarity">
    <text evidence="4 17">Belongs to the NSE1 family.</text>
</comment>
<dbReference type="PANTHER" id="PTHR20973:SF0">
    <property type="entry name" value="NON-STRUCTURAL MAINTENANCE OF CHROMOSOMES ELEMENT 1 HOMOLOG"/>
    <property type="match status" value="1"/>
</dbReference>
<keyword evidence="16 17" id="KW-0539">Nucleus</keyword>
<keyword evidence="13" id="KW-0158">Chromosome</keyword>
<comment type="subunit">
    <text evidence="17">Component of the Smc5-Smc6 complex.</text>
</comment>
<dbReference type="GO" id="GO:0008270">
    <property type="term" value="F:zinc ion binding"/>
    <property type="evidence" value="ECO:0007669"/>
    <property type="project" value="UniProtKB-KW"/>
</dbReference>
<reference evidence="18 19" key="1">
    <citation type="submission" date="2015-07" db="EMBL/GenBank/DDBJ databases">
        <title>The genome of Eufriesea mexicana.</title>
        <authorList>
            <person name="Pan H."/>
            <person name="Kapheim K."/>
        </authorList>
    </citation>
    <scope>NUCLEOTIDE SEQUENCE [LARGE SCALE GENOMIC DNA]</scope>
    <source>
        <strain evidence="18">0111107269</strain>
        <tissue evidence="18">Whole body</tissue>
    </source>
</reference>
<evidence type="ECO:0000256" key="10">
    <source>
        <dbReference type="ARBA" id="ARBA00022771"/>
    </source>
</evidence>
<keyword evidence="8 17" id="KW-0479">Metal-binding</keyword>
<dbReference type="InterPro" id="IPR036388">
    <property type="entry name" value="WH-like_DNA-bd_sf"/>
</dbReference>
<evidence type="ECO:0000256" key="8">
    <source>
        <dbReference type="ARBA" id="ARBA00022723"/>
    </source>
</evidence>
<evidence type="ECO:0000256" key="3">
    <source>
        <dbReference type="ARBA" id="ARBA00004574"/>
    </source>
</evidence>
<evidence type="ECO:0000256" key="6">
    <source>
        <dbReference type="ARBA" id="ARBA00019422"/>
    </source>
</evidence>
<dbReference type="FunFam" id="1.10.10.10:FF:000270">
    <property type="entry name" value="Non-structural maintenance of chromosomes element 1 homolog"/>
    <property type="match status" value="1"/>
</dbReference>
<evidence type="ECO:0000256" key="16">
    <source>
        <dbReference type="ARBA" id="ARBA00023242"/>
    </source>
</evidence>
<gene>
    <name evidence="18" type="ORF">WN48_09934</name>
</gene>
<evidence type="ECO:0000256" key="5">
    <source>
        <dbReference type="ARBA" id="ARBA00012483"/>
    </source>
</evidence>